<evidence type="ECO:0000313" key="2">
    <source>
        <dbReference type="EMBL" id="CAH9112423.1"/>
    </source>
</evidence>
<dbReference type="EMBL" id="CAMAPE010000060">
    <property type="protein sequence ID" value="CAH9112423.1"/>
    <property type="molecule type" value="Genomic_DNA"/>
</dbReference>
<gene>
    <name evidence="2" type="ORF">CEURO_LOCUS19580</name>
</gene>
<comment type="caution">
    <text evidence="2">The sequence shown here is derived from an EMBL/GenBank/DDBJ whole genome shotgun (WGS) entry which is preliminary data.</text>
</comment>
<dbReference type="AlphaFoldDB" id="A0A9P0ZRF1"/>
<feature type="compositionally biased region" description="Basic residues" evidence="1">
    <location>
        <begin position="1"/>
        <end position="11"/>
    </location>
</feature>
<protein>
    <submittedName>
        <fullName evidence="2">Uncharacterized protein</fullName>
    </submittedName>
</protein>
<evidence type="ECO:0000256" key="1">
    <source>
        <dbReference type="SAM" id="MobiDB-lite"/>
    </source>
</evidence>
<dbReference type="Proteomes" id="UP001152484">
    <property type="component" value="Unassembled WGS sequence"/>
</dbReference>
<accession>A0A9P0ZRF1</accession>
<feature type="non-terminal residue" evidence="2">
    <location>
        <position position="144"/>
    </location>
</feature>
<keyword evidence="3" id="KW-1185">Reference proteome</keyword>
<feature type="region of interest" description="Disordered" evidence="1">
    <location>
        <begin position="68"/>
        <end position="94"/>
    </location>
</feature>
<organism evidence="2 3">
    <name type="scientific">Cuscuta europaea</name>
    <name type="common">European dodder</name>
    <dbReference type="NCBI Taxonomy" id="41803"/>
    <lineage>
        <taxon>Eukaryota</taxon>
        <taxon>Viridiplantae</taxon>
        <taxon>Streptophyta</taxon>
        <taxon>Embryophyta</taxon>
        <taxon>Tracheophyta</taxon>
        <taxon>Spermatophyta</taxon>
        <taxon>Magnoliopsida</taxon>
        <taxon>eudicotyledons</taxon>
        <taxon>Gunneridae</taxon>
        <taxon>Pentapetalae</taxon>
        <taxon>asterids</taxon>
        <taxon>lamiids</taxon>
        <taxon>Solanales</taxon>
        <taxon>Convolvulaceae</taxon>
        <taxon>Cuscuteae</taxon>
        <taxon>Cuscuta</taxon>
        <taxon>Cuscuta subgen. Cuscuta</taxon>
    </lineage>
</organism>
<name>A0A9P0ZRF1_CUSEU</name>
<evidence type="ECO:0000313" key="3">
    <source>
        <dbReference type="Proteomes" id="UP001152484"/>
    </source>
</evidence>
<sequence>MPQLLNRRHPSKKENQKEWKKRKKRKLENKEIGVREKIRRRRIVNLKERKKKERREEMYCYEARVCKKEDGSPVQRRKKQRKRKEKRGKGERRKNKKFCHVCFHISSYMGYRLLTGQTADLVNFLNLVDLIDSKNSRRIQLTFW</sequence>
<proteinExistence type="predicted"/>
<feature type="compositionally biased region" description="Basic residues" evidence="1">
    <location>
        <begin position="75"/>
        <end position="94"/>
    </location>
</feature>
<feature type="region of interest" description="Disordered" evidence="1">
    <location>
        <begin position="1"/>
        <end position="32"/>
    </location>
</feature>
<reference evidence="2" key="1">
    <citation type="submission" date="2022-07" db="EMBL/GenBank/DDBJ databases">
        <authorList>
            <person name="Macas J."/>
            <person name="Novak P."/>
            <person name="Neumann P."/>
        </authorList>
    </citation>
    <scope>NUCLEOTIDE SEQUENCE</scope>
</reference>